<sequence length="262" mass="29223">MCNSCRNSSACSDDELELFSELDQDEQIVLQKRQDAVNNANQQRLQRLTAESPKARSILDNRWVFFQVRKSHFPSPVVVPEVLTADQCQMILDQCLQMEDAWTSDRHSAFPTHDIPLTTTPSFADVVSLLRERVIYKILCPMYGFAPHQLGFRDLFLVKYSACGQRGLAAHTDGCLLSFSILVNGPTDFSGGGTQFFVSDGSPSTLLHPHQGALIHHDSRIKHQGNDITKGERVIIVGFVDTVDTLLKDKLASNQACPNARH</sequence>
<evidence type="ECO:0000256" key="5">
    <source>
        <dbReference type="ARBA" id="ARBA00023004"/>
    </source>
</evidence>
<protein>
    <recommendedName>
        <fullName evidence="6">Fe2OG dioxygenase domain-containing protein</fullName>
    </recommendedName>
</protein>
<dbReference type="OrthoDB" id="69177at2759"/>
<dbReference type="EMBL" id="MCGT01000054">
    <property type="protein sequence ID" value="ORX43552.1"/>
    <property type="molecule type" value="Genomic_DNA"/>
</dbReference>
<organism evidence="7 8">
    <name type="scientific">Hesseltinella vesiculosa</name>
    <dbReference type="NCBI Taxonomy" id="101127"/>
    <lineage>
        <taxon>Eukaryota</taxon>
        <taxon>Fungi</taxon>
        <taxon>Fungi incertae sedis</taxon>
        <taxon>Mucoromycota</taxon>
        <taxon>Mucoromycotina</taxon>
        <taxon>Mucoromycetes</taxon>
        <taxon>Mucorales</taxon>
        <taxon>Cunninghamellaceae</taxon>
        <taxon>Hesseltinella</taxon>
    </lineage>
</organism>
<dbReference type="GO" id="GO:0051213">
    <property type="term" value="F:dioxygenase activity"/>
    <property type="evidence" value="ECO:0007669"/>
    <property type="project" value="UniProtKB-KW"/>
</dbReference>
<dbReference type="GO" id="GO:0005506">
    <property type="term" value="F:iron ion binding"/>
    <property type="evidence" value="ECO:0007669"/>
    <property type="project" value="InterPro"/>
</dbReference>
<keyword evidence="4" id="KW-0560">Oxidoreductase</keyword>
<keyword evidence="8" id="KW-1185">Reference proteome</keyword>
<dbReference type="InterPro" id="IPR005123">
    <property type="entry name" value="Oxoglu/Fe-dep_dioxygenase_dom"/>
</dbReference>
<evidence type="ECO:0000313" key="8">
    <source>
        <dbReference type="Proteomes" id="UP000242146"/>
    </source>
</evidence>
<evidence type="ECO:0000256" key="1">
    <source>
        <dbReference type="ARBA" id="ARBA00001961"/>
    </source>
</evidence>
<keyword evidence="2" id="KW-0479">Metal-binding</keyword>
<dbReference type="PROSITE" id="PS51471">
    <property type="entry name" value="FE2OG_OXY"/>
    <property type="match status" value="1"/>
</dbReference>
<proteinExistence type="predicted"/>
<dbReference type="InterPro" id="IPR006620">
    <property type="entry name" value="Pro_4_hyd_alph"/>
</dbReference>
<evidence type="ECO:0000256" key="3">
    <source>
        <dbReference type="ARBA" id="ARBA00022964"/>
    </source>
</evidence>
<dbReference type="Gene3D" id="2.60.120.620">
    <property type="entry name" value="q2cbj1_9rhob like domain"/>
    <property type="match status" value="1"/>
</dbReference>
<gene>
    <name evidence="7" type="ORF">DM01DRAFT_1340703</name>
</gene>
<evidence type="ECO:0000256" key="4">
    <source>
        <dbReference type="ARBA" id="ARBA00023002"/>
    </source>
</evidence>
<keyword evidence="3" id="KW-0223">Dioxygenase</keyword>
<reference evidence="7 8" key="1">
    <citation type="submission" date="2016-07" db="EMBL/GenBank/DDBJ databases">
        <title>Pervasive Adenine N6-methylation of Active Genes in Fungi.</title>
        <authorList>
            <consortium name="DOE Joint Genome Institute"/>
            <person name="Mondo S.J."/>
            <person name="Dannebaum R.O."/>
            <person name="Kuo R.C."/>
            <person name="Labutti K."/>
            <person name="Haridas S."/>
            <person name="Kuo A."/>
            <person name="Salamov A."/>
            <person name="Ahrendt S.R."/>
            <person name="Lipzen A."/>
            <person name="Sullivan W."/>
            <person name="Andreopoulos W.B."/>
            <person name="Clum A."/>
            <person name="Lindquist E."/>
            <person name="Daum C."/>
            <person name="Ramamoorthy G.K."/>
            <person name="Gryganskyi A."/>
            <person name="Culley D."/>
            <person name="Magnuson J.K."/>
            <person name="James T.Y."/>
            <person name="O'Malley M.A."/>
            <person name="Stajich J.E."/>
            <person name="Spatafora J.W."/>
            <person name="Visel A."/>
            <person name="Grigoriev I.V."/>
        </authorList>
    </citation>
    <scope>NUCLEOTIDE SEQUENCE [LARGE SCALE GENOMIC DNA]</scope>
    <source>
        <strain evidence="7 8">NRRL 3301</strain>
    </source>
</reference>
<dbReference type="Proteomes" id="UP000242146">
    <property type="component" value="Unassembled WGS sequence"/>
</dbReference>
<dbReference type="AlphaFoldDB" id="A0A1X2G3C7"/>
<feature type="domain" description="Fe2OG dioxygenase" evidence="6">
    <location>
        <begin position="151"/>
        <end position="242"/>
    </location>
</feature>
<evidence type="ECO:0000259" key="6">
    <source>
        <dbReference type="PROSITE" id="PS51471"/>
    </source>
</evidence>
<comment type="cofactor">
    <cofactor evidence="1">
        <name>L-ascorbate</name>
        <dbReference type="ChEBI" id="CHEBI:38290"/>
    </cofactor>
</comment>
<dbReference type="GO" id="GO:0016705">
    <property type="term" value="F:oxidoreductase activity, acting on paired donors, with incorporation or reduction of molecular oxygen"/>
    <property type="evidence" value="ECO:0007669"/>
    <property type="project" value="InterPro"/>
</dbReference>
<keyword evidence="5" id="KW-0408">Iron</keyword>
<evidence type="ECO:0000313" key="7">
    <source>
        <dbReference type="EMBL" id="ORX43552.1"/>
    </source>
</evidence>
<name>A0A1X2G3C7_9FUNG</name>
<dbReference type="SMART" id="SM00702">
    <property type="entry name" value="P4Hc"/>
    <property type="match status" value="1"/>
</dbReference>
<comment type="caution">
    <text evidence="7">The sequence shown here is derived from an EMBL/GenBank/DDBJ whole genome shotgun (WGS) entry which is preliminary data.</text>
</comment>
<dbReference type="GO" id="GO:0031418">
    <property type="term" value="F:L-ascorbic acid binding"/>
    <property type="evidence" value="ECO:0007669"/>
    <property type="project" value="InterPro"/>
</dbReference>
<dbReference type="STRING" id="101127.A0A1X2G3C7"/>
<evidence type="ECO:0000256" key="2">
    <source>
        <dbReference type="ARBA" id="ARBA00022723"/>
    </source>
</evidence>
<accession>A0A1X2G3C7</accession>